<keyword evidence="3" id="KW-1185">Reference proteome</keyword>
<feature type="transmembrane region" description="Helical" evidence="1">
    <location>
        <begin position="6"/>
        <end position="34"/>
    </location>
</feature>
<accession>A0A2T0BEN5</accession>
<proteinExistence type="predicted"/>
<dbReference type="Proteomes" id="UP000237798">
    <property type="component" value="Unassembled WGS sequence"/>
</dbReference>
<evidence type="ECO:0000313" key="3">
    <source>
        <dbReference type="Proteomes" id="UP000237798"/>
    </source>
</evidence>
<organism evidence="2 3">
    <name type="scientific">Clostridium luticellarii</name>
    <dbReference type="NCBI Taxonomy" id="1691940"/>
    <lineage>
        <taxon>Bacteria</taxon>
        <taxon>Bacillati</taxon>
        <taxon>Bacillota</taxon>
        <taxon>Clostridia</taxon>
        <taxon>Eubacteriales</taxon>
        <taxon>Clostridiaceae</taxon>
        <taxon>Clostridium</taxon>
    </lineage>
</organism>
<evidence type="ECO:0000256" key="1">
    <source>
        <dbReference type="SAM" id="Phobius"/>
    </source>
</evidence>
<keyword evidence="1" id="KW-0812">Transmembrane</keyword>
<reference evidence="2 3" key="1">
    <citation type="submission" date="2018-03" db="EMBL/GenBank/DDBJ databases">
        <title>Genome sequence of Clostridium luticellarii DSM 29923.</title>
        <authorList>
            <person name="Poehlein A."/>
            <person name="Daniel R."/>
        </authorList>
    </citation>
    <scope>NUCLEOTIDE SEQUENCE [LARGE SCALE GENOMIC DNA]</scope>
    <source>
        <strain evidence="2 3">DSM 29923</strain>
    </source>
</reference>
<keyword evidence="1" id="KW-0472">Membrane</keyword>
<gene>
    <name evidence="2" type="ORF">CLLU_29130</name>
</gene>
<evidence type="ECO:0008006" key="4">
    <source>
        <dbReference type="Google" id="ProtNLM"/>
    </source>
</evidence>
<dbReference type="EMBL" id="PVXP01000057">
    <property type="protein sequence ID" value="PRR82293.1"/>
    <property type="molecule type" value="Genomic_DNA"/>
</dbReference>
<dbReference type="RefSeq" id="WP_106010490.1">
    <property type="nucleotide sequence ID" value="NZ_PVXP01000057.1"/>
</dbReference>
<evidence type="ECO:0000313" key="2">
    <source>
        <dbReference type="EMBL" id="PRR82293.1"/>
    </source>
</evidence>
<keyword evidence="1" id="KW-1133">Transmembrane helix</keyword>
<protein>
    <recommendedName>
        <fullName evidence="4">Sulfite exporter TauE/SafE</fullName>
    </recommendedName>
</protein>
<sequence length="64" mass="6717">MIIQIILTMFIVGMLLGFVGAGGSGFIISILTIIGAKFTKRVPEPVLKSAMVMVPVTAATILLL</sequence>
<comment type="caution">
    <text evidence="2">The sequence shown here is derived from an EMBL/GenBank/DDBJ whole genome shotgun (WGS) entry which is preliminary data.</text>
</comment>
<name>A0A2T0BEN5_9CLOT</name>
<dbReference type="AlphaFoldDB" id="A0A2T0BEN5"/>